<evidence type="ECO:0000256" key="4">
    <source>
        <dbReference type="ARBA" id="ARBA00022827"/>
    </source>
</evidence>
<dbReference type="RefSeq" id="WP_076550357.1">
    <property type="nucleotide sequence ID" value="NZ_FTMA01000008.1"/>
</dbReference>
<keyword evidence="6" id="KW-0560">Oxidoreductase</keyword>
<dbReference type="AlphaFoldDB" id="A0A1N6Z7S2"/>
<dbReference type="Proteomes" id="UP000186953">
    <property type="component" value="Unassembled WGS sequence"/>
</dbReference>
<evidence type="ECO:0000256" key="5">
    <source>
        <dbReference type="ARBA" id="ARBA00022946"/>
    </source>
</evidence>
<organism evidence="8 9">
    <name type="scientific">Maribacter ulvicola</name>
    <dbReference type="NCBI Taxonomy" id="228959"/>
    <lineage>
        <taxon>Bacteria</taxon>
        <taxon>Pseudomonadati</taxon>
        <taxon>Bacteroidota</taxon>
        <taxon>Flavobacteriia</taxon>
        <taxon>Flavobacteriales</taxon>
        <taxon>Flavobacteriaceae</taxon>
        <taxon>Maribacter</taxon>
    </lineage>
</organism>
<evidence type="ECO:0000313" key="9">
    <source>
        <dbReference type="Proteomes" id="UP000186953"/>
    </source>
</evidence>
<evidence type="ECO:0000256" key="1">
    <source>
        <dbReference type="ARBA" id="ARBA00001974"/>
    </source>
</evidence>
<keyword evidence="2" id="KW-0285">Flavoprotein</keyword>
<comment type="cofactor">
    <cofactor evidence="1">
        <name>FAD</name>
        <dbReference type="ChEBI" id="CHEBI:57692"/>
    </cofactor>
</comment>
<dbReference type="PANTHER" id="PTHR10632:SF2">
    <property type="entry name" value="SULFIDE:QUINONE OXIDOREDUCTASE, MITOCHONDRIAL"/>
    <property type="match status" value="1"/>
</dbReference>
<evidence type="ECO:0000259" key="7">
    <source>
        <dbReference type="Pfam" id="PF07992"/>
    </source>
</evidence>
<evidence type="ECO:0000256" key="6">
    <source>
        <dbReference type="ARBA" id="ARBA00023002"/>
    </source>
</evidence>
<dbReference type="GO" id="GO:0070224">
    <property type="term" value="F:sulfide:quinone oxidoreductase activity"/>
    <property type="evidence" value="ECO:0007669"/>
    <property type="project" value="TreeGrafter"/>
</dbReference>
<evidence type="ECO:0000256" key="3">
    <source>
        <dbReference type="ARBA" id="ARBA00022719"/>
    </source>
</evidence>
<name>A0A1N6Z7S2_9FLAO</name>
<dbReference type="FunFam" id="3.50.50.60:FF:000034">
    <property type="entry name" value="sulfide:quinone oxidoreductase, mitochondrial"/>
    <property type="match status" value="1"/>
</dbReference>
<protein>
    <submittedName>
        <fullName evidence="8">Sulfide:quinone oxidoreductase</fullName>
    </submittedName>
</protein>
<feature type="domain" description="FAD/NAD(P)-binding" evidence="7">
    <location>
        <begin position="6"/>
        <end position="122"/>
    </location>
</feature>
<dbReference type="GO" id="GO:0048038">
    <property type="term" value="F:quinone binding"/>
    <property type="evidence" value="ECO:0007669"/>
    <property type="project" value="UniProtKB-KW"/>
</dbReference>
<dbReference type="STRING" id="228959.SAMN05421797_10870"/>
<reference evidence="9" key="1">
    <citation type="submission" date="2017-01" db="EMBL/GenBank/DDBJ databases">
        <authorList>
            <person name="Varghese N."/>
            <person name="Submissions S."/>
        </authorList>
    </citation>
    <scope>NUCLEOTIDE SEQUENCE [LARGE SCALE GENOMIC DNA]</scope>
    <source>
        <strain evidence="9">DSM 15366</strain>
    </source>
</reference>
<dbReference type="InterPro" id="IPR023753">
    <property type="entry name" value="FAD/NAD-binding_dom"/>
</dbReference>
<dbReference type="Pfam" id="PF07992">
    <property type="entry name" value="Pyr_redox_2"/>
    <property type="match status" value="1"/>
</dbReference>
<dbReference type="GO" id="GO:0071949">
    <property type="term" value="F:FAD binding"/>
    <property type="evidence" value="ECO:0007669"/>
    <property type="project" value="TreeGrafter"/>
</dbReference>
<dbReference type="InterPro" id="IPR015904">
    <property type="entry name" value="Sulphide_quinone_reductase"/>
</dbReference>
<keyword evidence="9" id="KW-1185">Reference proteome</keyword>
<proteinExistence type="predicted"/>
<sequence length="436" mass="48445">MSSHHQVLIIGGGTAGIMVAAQLISQKKAKDVAIIEPADTHYYQPAWTLVGAGTYDFEKTARPMSSVMPKNATWIKDKATGFDPDNNIVHTASKGDITYDYLVVAPGLAYDFSLVPGLGEAIDKGVVCSNYTDPNHTWNVIKNFKGGTALFTQPTTPIKCGGAPQKIMYLAENHFRKSGVRKKTDVIFATGGTVIFGVKKIAKTLMEVVDRKDINLRFHHKLVAVDGDKKIAWYEMGQEITAGGCVVISSNKMDELKLDEKFQYNYKDVKVTVDGNRYGIHYDMMHTAPPSVAPKFVKESTLVNAAGWLDVDHKTMQHNTYANIFSLGDVAALPTAKTGAAIRKQVPIVVDNLDLLIKTHKIGTKAYNGYSSCPLVTDYGKMVLAEFDYDNNFTPDPKLKRMLINDSSKEHWRLWMLKKYGLPYLYWNKMMKGSNV</sequence>
<accession>A0A1N6Z7S2</accession>
<dbReference type="GO" id="GO:0070221">
    <property type="term" value="P:sulfide oxidation, using sulfide:quinone oxidoreductase"/>
    <property type="evidence" value="ECO:0007669"/>
    <property type="project" value="TreeGrafter"/>
</dbReference>
<dbReference type="EMBL" id="FTMA01000008">
    <property type="protein sequence ID" value="SIR22864.1"/>
    <property type="molecule type" value="Genomic_DNA"/>
</dbReference>
<dbReference type="PANTHER" id="PTHR10632">
    <property type="entry name" value="SULFIDE:QUINONE OXIDOREDUCTASE"/>
    <property type="match status" value="1"/>
</dbReference>
<dbReference type="InterPro" id="IPR036188">
    <property type="entry name" value="FAD/NAD-bd_sf"/>
</dbReference>
<keyword evidence="5" id="KW-0809">Transit peptide</keyword>
<gene>
    <name evidence="8" type="ORF">SAMN05421797_10870</name>
</gene>
<evidence type="ECO:0000313" key="8">
    <source>
        <dbReference type="EMBL" id="SIR22864.1"/>
    </source>
</evidence>
<dbReference type="OrthoDB" id="9805710at2"/>
<keyword evidence="4" id="KW-0274">FAD</keyword>
<dbReference type="Gene3D" id="3.50.50.60">
    <property type="entry name" value="FAD/NAD(P)-binding domain"/>
    <property type="match status" value="2"/>
</dbReference>
<keyword evidence="3" id="KW-0874">Quinone</keyword>
<evidence type="ECO:0000256" key="2">
    <source>
        <dbReference type="ARBA" id="ARBA00022630"/>
    </source>
</evidence>
<dbReference type="SUPFAM" id="SSF51905">
    <property type="entry name" value="FAD/NAD(P)-binding domain"/>
    <property type="match status" value="2"/>
</dbReference>